<accession>A0A3S1BBG4</accession>
<organism evidence="2 3">
    <name type="scientific">Elysia chlorotica</name>
    <name type="common">Eastern emerald elysia</name>
    <name type="synonym">Sea slug</name>
    <dbReference type="NCBI Taxonomy" id="188477"/>
    <lineage>
        <taxon>Eukaryota</taxon>
        <taxon>Metazoa</taxon>
        <taxon>Spiralia</taxon>
        <taxon>Lophotrochozoa</taxon>
        <taxon>Mollusca</taxon>
        <taxon>Gastropoda</taxon>
        <taxon>Heterobranchia</taxon>
        <taxon>Euthyneura</taxon>
        <taxon>Panpulmonata</taxon>
        <taxon>Sacoglossa</taxon>
        <taxon>Placobranchoidea</taxon>
        <taxon>Plakobranchidae</taxon>
        <taxon>Elysia</taxon>
    </lineage>
</organism>
<dbReference type="Proteomes" id="UP000271974">
    <property type="component" value="Unassembled WGS sequence"/>
</dbReference>
<gene>
    <name evidence="2" type="ORF">EGW08_012678</name>
</gene>
<feature type="compositionally biased region" description="Low complexity" evidence="1">
    <location>
        <begin position="236"/>
        <end position="249"/>
    </location>
</feature>
<feature type="region of interest" description="Disordered" evidence="1">
    <location>
        <begin position="462"/>
        <end position="494"/>
    </location>
</feature>
<sequence length="509" mass="56286">MTVQNLCMVDLKECYVYQQYFSKYTMGSSASNQNRVASAGLSRDGHEHFTLQSNDNRPHSCSPAHSKSEQTEVHSQEKKRAPSKTEVISLSSQNFVEKTTSSTSPPSTDDHQKKLRELEKQLAKSESQKLDLLEQLNGLKQKNLLKRPASVLPPLEEHNPPPLKETSFAKDQYIVKLEKDLQAAQKELACVRQKLKKRIRVLTNQLHEVRQEGSINQMELQAEISQQKETIEKLKGSGSKEGFSSEGTEASGQSKIIVELSNQLSEQAEQITSLQAELDMKKQKIQELEASQTHFPEIAGDSSVSTDRLPSGRGKRSHKNDVDNSTTNRFPKLGSELPERHKQAVPTAFPSHKIAPVLERQSTALSDSDSDWELDTVPSKIQSAPAGARIKSAVSVSSSVANKDGTIFDFQGNDDSILKSIASSKSQEEDDISTSNRRTKSYKKSALKSHLERKKHVNQTNALIGPSLAFASKSKEPPSDTSCEPTPRCADRSHLPGFAGLHVVNSVSH</sequence>
<feature type="compositionally biased region" description="Basic and acidic residues" evidence="1">
    <location>
        <begin position="66"/>
        <end position="80"/>
    </location>
</feature>
<comment type="caution">
    <text evidence="2">The sequence shown here is derived from an EMBL/GenBank/DDBJ whole genome shotgun (WGS) entry which is preliminary data.</text>
</comment>
<dbReference type="PANTHER" id="PTHR38580:SF1">
    <property type="entry name" value="COILED-COIL DOMAIN-CONTAINING PROTEIN 192"/>
    <property type="match status" value="1"/>
</dbReference>
<dbReference type="PANTHER" id="PTHR38580">
    <property type="entry name" value="COILED-COIL DOMAIN-CONTAINING PROTEIN 192"/>
    <property type="match status" value="1"/>
</dbReference>
<evidence type="ECO:0000313" key="2">
    <source>
        <dbReference type="EMBL" id="RUS79548.1"/>
    </source>
</evidence>
<feature type="region of interest" description="Disordered" evidence="1">
    <location>
        <begin position="231"/>
        <end position="252"/>
    </location>
</feature>
<evidence type="ECO:0000313" key="3">
    <source>
        <dbReference type="Proteomes" id="UP000271974"/>
    </source>
</evidence>
<dbReference type="AlphaFoldDB" id="A0A3S1BBG4"/>
<dbReference type="InterPro" id="IPR038817">
    <property type="entry name" value="CCDC192"/>
</dbReference>
<proteinExistence type="predicted"/>
<feature type="region of interest" description="Disordered" evidence="1">
    <location>
        <begin position="35"/>
        <end position="113"/>
    </location>
</feature>
<feature type="compositionally biased region" description="Polar residues" evidence="1">
    <location>
        <begin position="86"/>
        <end position="98"/>
    </location>
</feature>
<keyword evidence="3" id="KW-1185">Reference proteome</keyword>
<dbReference type="EMBL" id="RQTK01000444">
    <property type="protein sequence ID" value="RUS79548.1"/>
    <property type="molecule type" value="Genomic_DNA"/>
</dbReference>
<name>A0A3S1BBG4_ELYCH</name>
<reference evidence="2 3" key="1">
    <citation type="submission" date="2019-01" db="EMBL/GenBank/DDBJ databases">
        <title>A draft genome assembly of the solar-powered sea slug Elysia chlorotica.</title>
        <authorList>
            <person name="Cai H."/>
            <person name="Li Q."/>
            <person name="Fang X."/>
            <person name="Li J."/>
            <person name="Curtis N.E."/>
            <person name="Altenburger A."/>
            <person name="Shibata T."/>
            <person name="Feng M."/>
            <person name="Maeda T."/>
            <person name="Schwartz J.A."/>
            <person name="Shigenobu S."/>
            <person name="Lundholm N."/>
            <person name="Nishiyama T."/>
            <person name="Yang H."/>
            <person name="Hasebe M."/>
            <person name="Li S."/>
            <person name="Pierce S.K."/>
            <person name="Wang J."/>
        </authorList>
    </citation>
    <scope>NUCLEOTIDE SEQUENCE [LARGE SCALE GENOMIC DNA]</scope>
    <source>
        <strain evidence="2">EC2010</strain>
        <tissue evidence="2">Whole organism of an adult</tissue>
    </source>
</reference>
<evidence type="ECO:0000256" key="1">
    <source>
        <dbReference type="SAM" id="MobiDB-lite"/>
    </source>
</evidence>
<protein>
    <submittedName>
        <fullName evidence="2">Uncharacterized protein</fullName>
    </submittedName>
</protein>
<feature type="region of interest" description="Disordered" evidence="1">
    <location>
        <begin position="292"/>
        <end position="340"/>
    </location>
</feature>
<dbReference type="OrthoDB" id="6111632at2759"/>